<organism evidence="2 3">
    <name type="scientific">Methanolapillus africanus</name>
    <dbReference type="NCBI Taxonomy" id="3028297"/>
    <lineage>
        <taxon>Archaea</taxon>
        <taxon>Methanobacteriati</taxon>
        <taxon>Methanobacteriota</taxon>
        <taxon>Stenosarchaea group</taxon>
        <taxon>Methanomicrobia</taxon>
        <taxon>Methanosarcinales</taxon>
        <taxon>Methanosarcinaceae</taxon>
        <taxon>Methanolapillus</taxon>
    </lineage>
</organism>
<feature type="domain" description="Putative auto-transporter adhesin head GIN" evidence="1">
    <location>
        <begin position="40"/>
        <end position="220"/>
    </location>
</feature>
<dbReference type="InterPro" id="IPR021255">
    <property type="entry name" value="DUF2807"/>
</dbReference>
<accession>A0AAE4MK02</accession>
<keyword evidence="3" id="KW-1185">Reference proteome</keyword>
<dbReference type="Proteomes" id="UP001271789">
    <property type="component" value="Unassembled WGS sequence"/>
</dbReference>
<name>A0AAE4MK02_9EURY</name>
<gene>
    <name evidence="2" type="ORF">MsAg5_11560</name>
</gene>
<dbReference type="PROSITE" id="PS51257">
    <property type="entry name" value="PROKAR_LIPOPROTEIN"/>
    <property type="match status" value="1"/>
</dbReference>
<evidence type="ECO:0000259" key="1">
    <source>
        <dbReference type="Pfam" id="PF10988"/>
    </source>
</evidence>
<evidence type="ECO:0000313" key="3">
    <source>
        <dbReference type="Proteomes" id="UP001271789"/>
    </source>
</evidence>
<proteinExistence type="predicted"/>
<reference evidence="2" key="1">
    <citation type="submission" date="2023-06" db="EMBL/GenBank/DDBJ databases">
        <title>Genome sequence of Methanosarcinaceae archaeon Ag5.</title>
        <authorList>
            <person name="Protasov E."/>
            <person name="Platt K."/>
            <person name="Poehlein A."/>
            <person name="Daniel R."/>
            <person name="Brune A."/>
        </authorList>
    </citation>
    <scope>NUCLEOTIDE SEQUENCE</scope>
    <source>
        <strain evidence="2">Ag5</strain>
    </source>
</reference>
<comment type="caution">
    <text evidence="2">The sequence shown here is derived from an EMBL/GenBank/DDBJ whole genome shotgun (WGS) entry which is preliminary data.</text>
</comment>
<protein>
    <recommendedName>
        <fullName evidence="1">Putative auto-transporter adhesin head GIN domain-containing protein</fullName>
    </recommendedName>
</protein>
<dbReference type="EMBL" id="JAWDKD010000018">
    <property type="protein sequence ID" value="MDV0447276.1"/>
    <property type="molecule type" value="Genomic_DNA"/>
</dbReference>
<dbReference type="AlphaFoldDB" id="A0AAE4MK02"/>
<dbReference type="Pfam" id="PF10988">
    <property type="entry name" value="DUF2807"/>
    <property type="match status" value="1"/>
</dbReference>
<dbReference type="Gene3D" id="2.160.20.120">
    <property type="match status" value="1"/>
</dbReference>
<dbReference type="RefSeq" id="WP_338099700.1">
    <property type="nucleotide sequence ID" value="NZ_JAWDKD010000018.1"/>
</dbReference>
<sequence length="237" mass="25306">MKTKILTATVLSLLLIFTAAGCINYDANDTKAHNESELGDFNKINITGVSHLKLINSDTQSISIDAGQKNIQNITYKVVNETLEITAEKYVKSNQDTEITVYYKELNEIAVAGVHDVEADAPITTENLTVKVDGTNNVDLKIKVTNFTLNVVGVDNIDVEGTAQNVTVLADGTSNVDLEDLKAVNVTVTANGVSNIDVYASETLSINLDGASKLSYAGNPANVNNNVSAVSTVVKKN</sequence>
<evidence type="ECO:0000313" key="2">
    <source>
        <dbReference type="EMBL" id="MDV0447276.1"/>
    </source>
</evidence>